<sequence>MGAVMVDDPAVILFAGGIGRGGMVVDSNVDVFAVPLDVDEDDDDDDDDNATGGAVGGGGEETLVDRDVLSLGVARTDMGAGGTSSAMFFAGGCGMEDVGDDNQQETQSSGTTIIQDGGGESGGGVAVDVPPGADPDVPLLLKNCQATDAVDVFFLGSGGGGDGAQEGKGKLSLLPPDAVRLCEPKYAATVGVFFTGSPDEGDPSAWAPTAHVLVAGGIIPTGGGEGGGQYTATSTVDIFRHDGIDEATGEAKVATLPVPRLPNPPRFEMTSCCFKHQCVFAGGRVSMGEGGAGFNSDRAEVWDGATWSFATWGEHTLSEPRHLMGSAVIEISTGPEKRTVGMFAGGVSNTGDSSMVDLFDFDERRVLPRMDAPTVRANARGFLFSGGGGVCGGNGEDRRV</sequence>
<dbReference type="EMBL" id="FN648652">
    <property type="protein sequence ID" value="CBJ26813.1"/>
    <property type="molecule type" value="Genomic_DNA"/>
</dbReference>
<dbReference type="InterPro" id="IPR015915">
    <property type="entry name" value="Kelch-typ_b-propeller"/>
</dbReference>
<dbReference type="SUPFAM" id="SSF117281">
    <property type="entry name" value="Kelch motif"/>
    <property type="match status" value="1"/>
</dbReference>
<protein>
    <submittedName>
        <fullName evidence="2">Uncharacterized protein</fullName>
    </submittedName>
</protein>
<evidence type="ECO:0000256" key="1">
    <source>
        <dbReference type="SAM" id="MobiDB-lite"/>
    </source>
</evidence>
<gene>
    <name evidence="2" type="ORF">Esi_0045_0108</name>
</gene>
<dbReference type="Gene3D" id="2.120.10.80">
    <property type="entry name" value="Kelch-type beta propeller"/>
    <property type="match status" value="1"/>
</dbReference>
<feature type="region of interest" description="Disordered" evidence="1">
    <location>
        <begin position="37"/>
        <end position="61"/>
    </location>
</feature>
<dbReference type="InParanoid" id="D7G1K5"/>
<proteinExistence type="predicted"/>
<feature type="compositionally biased region" description="Acidic residues" evidence="1">
    <location>
        <begin position="37"/>
        <end position="49"/>
    </location>
</feature>
<evidence type="ECO:0000313" key="2">
    <source>
        <dbReference type="EMBL" id="CBJ26813.1"/>
    </source>
</evidence>
<reference evidence="2 3" key="1">
    <citation type="journal article" date="2010" name="Nature">
        <title>The Ectocarpus genome and the independent evolution of multicellularity in brown algae.</title>
        <authorList>
            <person name="Cock J.M."/>
            <person name="Sterck L."/>
            <person name="Rouze P."/>
            <person name="Scornet D."/>
            <person name="Allen A.E."/>
            <person name="Amoutzias G."/>
            <person name="Anthouard V."/>
            <person name="Artiguenave F."/>
            <person name="Aury J.M."/>
            <person name="Badger J.H."/>
            <person name="Beszteri B."/>
            <person name="Billiau K."/>
            <person name="Bonnet E."/>
            <person name="Bothwell J.H."/>
            <person name="Bowler C."/>
            <person name="Boyen C."/>
            <person name="Brownlee C."/>
            <person name="Carrano C.J."/>
            <person name="Charrier B."/>
            <person name="Cho G.Y."/>
            <person name="Coelho S.M."/>
            <person name="Collen J."/>
            <person name="Corre E."/>
            <person name="Da Silva C."/>
            <person name="Delage L."/>
            <person name="Delaroque N."/>
            <person name="Dittami S.M."/>
            <person name="Doulbeau S."/>
            <person name="Elias M."/>
            <person name="Farnham G."/>
            <person name="Gachon C.M."/>
            <person name="Gschloessl B."/>
            <person name="Heesch S."/>
            <person name="Jabbari K."/>
            <person name="Jubin C."/>
            <person name="Kawai H."/>
            <person name="Kimura K."/>
            <person name="Kloareg B."/>
            <person name="Kupper F.C."/>
            <person name="Lang D."/>
            <person name="Le Bail A."/>
            <person name="Leblanc C."/>
            <person name="Lerouge P."/>
            <person name="Lohr M."/>
            <person name="Lopez P.J."/>
            <person name="Martens C."/>
            <person name="Maumus F."/>
            <person name="Michel G."/>
            <person name="Miranda-Saavedra D."/>
            <person name="Morales J."/>
            <person name="Moreau H."/>
            <person name="Motomura T."/>
            <person name="Nagasato C."/>
            <person name="Napoli C.A."/>
            <person name="Nelson D.R."/>
            <person name="Nyvall-Collen P."/>
            <person name="Peters A.F."/>
            <person name="Pommier C."/>
            <person name="Potin P."/>
            <person name="Poulain J."/>
            <person name="Quesneville H."/>
            <person name="Read B."/>
            <person name="Rensing S.A."/>
            <person name="Ritter A."/>
            <person name="Rousvoal S."/>
            <person name="Samanta M."/>
            <person name="Samson G."/>
            <person name="Schroeder D.C."/>
            <person name="Segurens B."/>
            <person name="Strittmatter M."/>
            <person name="Tonon T."/>
            <person name="Tregear J.W."/>
            <person name="Valentin K."/>
            <person name="von Dassow P."/>
            <person name="Yamagishi T."/>
            <person name="Van de Peer Y."/>
            <person name="Wincker P."/>
        </authorList>
    </citation>
    <scope>NUCLEOTIDE SEQUENCE [LARGE SCALE GENOMIC DNA]</scope>
    <source>
        <strain evidence="3">Ec32 / CCAP1310/4</strain>
    </source>
</reference>
<evidence type="ECO:0000313" key="3">
    <source>
        <dbReference type="Proteomes" id="UP000002630"/>
    </source>
</evidence>
<accession>D7G1K5</accession>
<dbReference type="AlphaFoldDB" id="D7G1K5"/>
<name>D7G1K5_ECTSI</name>
<dbReference type="Proteomes" id="UP000002630">
    <property type="component" value="Linkage Group LG18"/>
</dbReference>
<keyword evidence="3" id="KW-1185">Reference proteome</keyword>
<organism evidence="2 3">
    <name type="scientific">Ectocarpus siliculosus</name>
    <name type="common">Brown alga</name>
    <name type="synonym">Conferva siliculosa</name>
    <dbReference type="NCBI Taxonomy" id="2880"/>
    <lineage>
        <taxon>Eukaryota</taxon>
        <taxon>Sar</taxon>
        <taxon>Stramenopiles</taxon>
        <taxon>Ochrophyta</taxon>
        <taxon>PX clade</taxon>
        <taxon>Phaeophyceae</taxon>
        <taxon>Ectocarpales</taxon>
        <taxon>Ectocarpaceae</taxon>
        <taxon>Ectocarpus</taxon>
    </lineage>
</organism>
<dbReference type="OrthoDB" id="10438636at2759"/>
<dbReference type="EMBL" id="FN649743">
    <property type="protein sequence ID" value="CBJ26813.1"/>
    <property type="molecule type" value="Genomic_DNA"/>
</dbReference>